<feature type="region of interest" description="Disordered" evidence="1">
    <location>
        <begin position="104"/>
        <end position="134"/>
    </location>
</feature>
<accession>A0A9W6BG90</accession>
<evidence type="ECO:0000313" key="2">
    <source>
        <dbReference type="EMBL" id="GLC51245.1"/>
    </source>
</evidence>
<gene>
    <name evidence="2" type="primary">PLESTMB000384</name>
    <name evidence="2" type="ORF">PLESTB_000481800</name>
</gene>
<proteinExistence type="predicted"/>
<evidence type="ECO:0000313" key="3">
    <source>
        <dbReference type="Proteomes" id="UP001165080"/>
    </source>
</evidence>
<feature type="region of interest" description="Disordered" evidence="1">
    <location>
        <begin position="147"/>
        <end position="173"/>
    </location>
</feature>
<dbReference type="AlphaFoldDB" id="A0A9W6BG90"/>
<reference evidence="2 3" key="1">
    <citation type="journal article" date="2023" name="Commun. Biol.">
        <title>Reorganization of the ancestral sex-determining regions during the evolution of trioecy in Pleodorina starrii.</title>
        <authorList>
            <person name="Takahashi K."/>
            <person name="Suzuki S."/>
            <person name="Kawai-Toyooka H."/>
            <person name="Yamamoto K."/>
            <person name="Hamaji T."/>
            <person name="Ootsuki R."/>
            <person name="Yamaguchi H."/>
            <person name="Kawachi M."/>
            <person name="Higashiyama T."/>
            <person name="Nozaki H."/>
        </authorList>
    </citation>
    <scope>NUCLEOTIDE SEQUENCE [LARGE SCALE GENOMIC DNA]</scope>
    <source>
        <strain evidence="2 3">NIES-4479</strain>
    </source>
</reference>
<dbReference type="Proteomes" id="UP001165080">
    <property type="component" value="Unassembled WGS sequence"/>
</dbReference>
<name>A0A9W6BG90_9CHLO</name>
<protein>
    <submittedName>
        <fullName evidence="2">Uncharacterized protein</fullName>
    </submittedName>
</protein>
<dbReference type="EMBL" id="BRXU01000004">
    <property type="protein sequence ID" value="GLC51245.1"/>
    <property type="molecule type" value="Genomic_DNA"/>
</dbReference>
<dbReference type="OrthoDB" id="539100at2759"/>
<keyword evidence="3" id="KW-1185">Reference proteome</keyword>
<evidence type="ECO:0000256" key="1">
    <source>
        <dbReference type="SAM" id="MobiDB-lite"/>
    </source>
</evidence>
<sequence length="257" mass="26082">MSKRRSNDGDMVEMFLPPKRLAIGPCATSYGSGSIYVTGSQAAQPDTGLGQASTSALAQVDDSTLEVWLAVAAQVQDALAALPGWIQVAQAAQVAQHDQPEQLLSSLSSASTPSLPVQHRGSIEFGSWPTQPSAAKLRTSDFADTSLQQAGASPGAPAAAGTPAAPAATAPSSCASDSDASAAACGWFSKCRGCCQMTAGEAELQGQVVPLCRGCSSSLHRRPPAEREHGVHRIMRAHAALCQREAAAGAGAAAGSS</sequence>
<feature type="compositionally biased region" description="Low complexity" evidence="1">
    <location>
        <begin position="104"/>
        <end position="115"/>
    </location>
</feature>
<feature type="compositionally biased region" description="Low complexity" evidence="1">
    <location>
        <begin position="150"/>
        <end position="173"/>
    </location>
</feature>
<organism evidence="2 3">
    <name type="scientific">Pleodorina starrii</name>
    <dbReference type="NCBI Taxonomy" id="330485"/>
    <lineage>
        <taxon>Eukaryota</taxon>
        <taxon>Viridiplantae</taxon>
        <taxon>Chlorophyta</taxon>
        <taxon>core chlorophytes</taxon>
        <taxon>Chlorophyceae</taxon>
        <taxon>CS clade</taxon>
        <taxon>Chlamydomonadales</taxon>
        <taxon>Volvocaceae</taxon>
        <taxon>Pleodorina</taxon>
    </lineage>
</organism>
<comment type="caution">
    <text evidence="2">The sequence shown here is derived from an EMBL/GenBank/DDBJ whole genome shotgun (WGS) entry which is preliminary data.</text>
</comment>